<dbReference type="EMBL" id="BAABME010000058">
    <property type="protein sequence ID" value="GAA0139094.1"/>
    <property type="molecule type" value="Genomic_DNA"/>
</dbReference>
<name>A0AAV3NIA9_LITER</name>
<keyword evidence="1" id="KW-0175">Coiled coil</keyword>
<reference evidence="3 4" key="1">
    <citation type="submission" date="2024-01" db="EMBL/GenBank/DDBJ databases">
        <title>The complete chloroplast genome sequence of Lithospermum erythrorhizon: insights into the phylogenetic relationship among Boraginaceae species and the maternal lineages of purple gromwells.</title>
        <authorList>
            <person name="Okada T."/>
            <person name="Watanabe K."/>
        </authorList>
    </citation>
    <scope>NUCLEOTIDE SEQUENCE [LARGE SCALE GENOMIC DNA]</scope>
</reference>
<proteinExistence type="predicted"/>
<feature type="region of interest" description="Disordered" evidence="2">
    <location>
        <begin position="56"/>
        <end position="95"/>
    </location>
</feature>
<accession>A0AAV3NIA9</accession>
<sequence length="291" mass="31758">MNGKRLPRFSSQLVVRKPLTSGAAPIPIFHQKRSSIEASASVSKKVKIEALVAIPAPSSSPKTTHPEVISLEDELPTSVEEASGAKNGKEKSKAPAFVRSSQAILPLLAKTGASSKKGKGKAVSSGVEPSLDCYTSRYMKAHIPSPMERDEELNSCKEVLSAEEVKCQQLQEKKQATKLEHVNRCITLEADLEKLKRDQSTLAKDVEDSRSTTVAVTKRDEDAKTRAKNTEARLSQVDDEVARQVAEFKDSEEVISSWLWYAEYFEGLSVEGGEGAAKEVVIDDDDDEATP</sequence>
<feature type="compositionally biased region" description="Basic and acidic residues" evidence="2">
    <location>
        <begin position="198"/>
        <end position="210"/>
    </location>
</feature>
<keyword evidence="4" id="KW-1185">Reference proteome</keyword>
<dbReference type="AlphaFoldDB" id="A0AAV3NIA9"/>
<evidence type="ECO:0000256" key="1">
    <source>
        <dbReference type="SAM" id="Coils"/>
    </source>
</evidence>
<evidence type="ECO:0000313" key="3">
    <source>
        <dbReference type="EMBL" id="GAA0139094.1"/>
    </source>
</evidence>
<organism evidence="3 4">
    <name type="scientific">Lithospermum erythrorhizon</name>
    <name type="common">Purple gromwell</name>
    <name type="synonym">Lithospermum officinale var. erythrorhizon</name>
    <dbReference type="NCBI Taxonomy" id="34254"/>
    <lineage>
        <taxon>Eukaryota</taxon>
        <taxon>Viridiplantae</taxon>
        <taxon>Streptophyta</taxon>
        <taxon>Embryophyta</taxon>
        <taxon>Tracheophyta</taxon>
        <taxon>Spermatophyta</taxon>
        <taxon>Magnoliopsida</taxon>
        <taxon>eudicotyledons</taxon>
        <taxon>Gunneridae</taxon>
        <taxon>Pentapetalae</taxon>
        <taxon>asterids</taxon>
        <taxon>lamiids</taxon>
        <taxon>Boraginales</taxon>
        <taxon>Boraginaceae</taxon>
        <taxon>Boraginoideae</taxon>
        <taxon>Lithospermeae</taxon>
        <taxon>Lithospermum</taxon>
    </lineage>
</organism>
<evidence type="ECO:0000256" key="2">
    <source>
        <dbReference type="SAM" id="MobiDB-lite"/>
    </source>
</evidence>
<evidence type="ECO:0000313" key="4">
    <source>
        <dbReference type="Proteomes" id="UP001454036"/>
    </source>
</evidence>
<comment type="caution">
    <text evidence="3">The sequence shown here is derived from an EMBL/GenBank/DDBJ whole genome shotgun (WGS) entry which is preliminary data.</text>
</comment>
<protein>
    <submittedName>
        <fullName evidence="3">Uncharacterized protein</fullName>
    </submittedName>
</protein>
<dbReference type="Proteomes" id="UP001454036">
    <property type="component" value="Unassembled WGS sequence"/>
</dbReference>
<feature type="coiled-coil region" evidence="1">
    <location>
        <begin position="153"/>
        <end position="180"/>
    </location>
</feature>
<gene>
    <name evidence="3" type="ORF">LIER_00710</name>
</gene>
<feature type="region of interest" description="Disordered" evidence="2">
    <location>
        <begin position="198"/>
        <end position="231"/>
    </location>
</feature>
<feature type="compositionally biased region" description="Basic and acidic residues" evidence="2">
    <location>
        <begin position="217"/>
        <end position="231"/>
    </location>
</feature>